<comment type="subcellular location">
    <subcellularLocation>
        <location evidence="1">Cell inner membrane</location>
    </subcellularLocation>
</comment>
<evidence type="ECO:0000256" key="6">
    <source>
        <dbReference type="ARBA" id="ARBA00023315"/>
    </source>
</evidence>
<dbReference type="GO" id="GO:0005886">
    <property type="term" value="C:plasma membrane"/>
    <property type="evidence" value="ECO:0007669"/>
    <property type="project" value="UniProtKB-SubCell"/>
</dbReference>
<evidence type="ECO:0000256" key="4">
    <source>
        <dbReference type="ARBA" id="ARBA00022679"/>
    </source>
</evidence>
<evidence type="ECO:0000313" key="8">
    <source>
        <dbReference type="Proteomes" id="UP000033684"/>
    </source>
</evidence>
<reference evidence="7 8" key="2">
    <citation type="journal article" date="2016" name="Microb. Ecol.">
        <title>Genome Characteristics of a Novel Type I Methanotroph (Sn10-6) Isolated from a Flooded Indian Rice Field.</title>
        <authorList>
            <person name="Rahalkar M.C."/>
            <person name="Pandit P.S."/>
            <person name="Dhakephalkar P.K."/>
            <person name="Pore S."/>
            <person name="Arora P."/>
            <person name="Kapse N."/>
        </authorList>
    </citation>
    <scope>NUCLEOTIDE SEQUENCE [LARGE SCALE GENOMIC DNA]</scope>
    <source>
        <strain evidence="7 8">Sn10-6</strain>
    </source>
</reference>
<protein>
    <recommendedName>
        <fullName evidence="9">Lipid A biosynthesis acyltransferase</fullName>
    </recommendedName>
</protein>
<dbReference type="InterPro" id="IPR004960">
    <property type="entry name" value="LipA_acyltrans"/>
</dbReference>
<accession>A0A0F3IE51</accession>
<dbReference type="EMBL" id="LAJX01000315">
    <property type="protein sequence ID" value="KJV05065.1"/>
    <property type="molecule type" value="Genomic_DNA"/>
</dbReference>
<evidence type="ECO:0000256" key="1">
    <source>
        <dbReference type="ARBA" id="ARBA00004533"/>
    </source>
</evidence>
<keyword evidence="2" id="KW-1003">Cell membrane</keyword>
<keyword evidence="8" id="KW-1185">Reference proteome</keyword>
<comment type="caution">
    <text evidence="7">The sequence shown here is derived from an EMBL/GenBank/DDBJ whole genome shotgun (WGS) entry which is preliminary data.</text>
</comment>
<evidence type="ECO:0000313" key="7">
    <source>
        <dbReference type="EMBL" id="KJV05065.1"/>
    </source>
</evidence>
<dbReference type="GO" id="GO:0009247">
    <property type="term" value="P:glycolipid biosynthetic process"/>
    <property type="evidence" value="ECO:0007669"/>
    <property type="project" value="UniProtKB-ARBA"/>
</dbReference>
<dbReference type="PANTHER" id="PTHR30606">
    <property type="entry name" value="LIPID A BIOSYNTHESIS LAUROYL ACYLTRANSFERASE"/>
    <property type="match status" value="1"/>
</dbReference>
<dbReference type="Pfam" id="PF03279">
    <property type="entry name" value="Lip_A_acyltrans"/>
    <property type="match status" value="1"/>
</dbReference>
<dbReference type="GO" id="GO:0016746">
    <property type="term" value="F:acyltransferase activity"/>
    <property type="evidence" value="ECO:0007669"/>
    <property type="project" value="UniProtKB-KW"/>
</dbReference>
<evidence type="ECO:0000256" key="2">
    <source>
        <dbReference type="ARBA" id="ARBA00022475"/>
    </source>
</evidence>
<evidence type="ECO:0008006" key="9">
    <source>
        <dbReference type="Google" id="ProtNLM"/>
    </source>
</evidence>
<dbReference type="AlphaFoldDB" id="A0A0F3IE51"/>
<evidence type="ECO:0000256" key="5">
    <source>
        <dbReference type="ARBA" id="ARBA00023136"/>
    </source>
</evidence>
<organism evidence="7 8">
    <name type="scientific">Methylocucumis oryzae</name>
    <dbReference type="NCBI Taxonomy" id="1632867"/>
    <lineage>
        <taxon>Bacteria</taxon>
        <taxon>Pseudomonadati</taxon>
        <taxon>Pseudomonadota</taxon>
        <taxon>Gammaproteobacteria</taxon>
        <taxon>Methylococcales</taxon>
        <taxon>Methylococcaceae</taxon>
        <taxon>Methylocucumis</taxon>
    </lineage>
</organism>
<dbReference type="OrthoDB" id="9803456at2"/>
<keyword evidence="6" id="KW-0012">Acyltransferase</keyword>
<reference evidence="8" key="1">
    <citation type="submission" date="2015-03" db="EMBL/GenBank/DDBJ databases">
        <title>Draft genome sequence of a novel methanotroph (Sn10-6) isolated from flooded ricefield rhizosphere in India.</title>
        <authorList>
            <person name="Pandit P.S."/>
            <person name="Pore S.D."/>
            <person name="Arora P."/>
            <person name="Kapse N.G."/>
            <person name="Dhakephalkar P.K."/>
            <person name="Rahalkar M.C."/>
        </authorList>
    </citation>
    <scope>NUCLEOTIDE SEQUENCE [LARGE SCALE GENOMIC DNA]</scope>
    <source>
        <strain evidence="8">Sn10-6</strain>
    </source>
</reference>
<dbReference type="RefSeq" id="WP_045780718.1">
    <property type="nucleotide sequence ID" value="NZ_LAJX01000315.1"/>
</dbReference>
<name>A0A0F3IE51_9GAMM</name>
<evidence type="ECO:0000256" key="3">
    <source>
        <dbReference type="ARBA" id="ARBA00022519"/>
    </source>
</evidence>
<dbReference type="Proteomes" id="UP000033684">
    <property type="component" value="Unassembled WGS sequence"/>
</dbReference>
<keyword evidence="4" id="KW-0808">Transferase</keyword>
<sequence>MTQFNLRGLTDKTWRKRQWRYWLSDPFWGALDYICHYSLRVIPIAANAAIGRFLGPLAAKYRFTKEHQRAEHNLALLRPELTQAERTEMLTQMWQHIGCHMAEYSLLDKLFAANRVTIINEQVLAPFIAQKQPMIFVFAHTGNWELCGNYVIGYGFDVMGLYHPVRNRFASRIADSARERMGGVIKLIPSGSEAMRKMCKQLAGQGALWLAIDEVKKQQLKSSCFWACIGITQ</sequence>
<gene>
    <name evidence="7" type="ORF">VZ94_20870</name>
</gene>
<proteinExistence type="predicted"/>
<dbReference type="PANTHER" id="PTHR30606:SF10">
    <property type="entry name" value="PHOSPHATIDYLINOSITOL MANNOSIDE ACYLTRANSFERASE"/>
    <property type="match status" value="1"/>
</dbReference>
<keyword evidence="5" id="KW-0472">Membrane</keyword>
<keyword evidence="3" id="KW-0997">Cell inner membrane</keyword>